<dbReference type="PANTHER" id="PTHR43591:SF24">
    <property type="entry name" value="2-METHOXY-6-POLYPRENYL-1,4-BENZOQUINOL METHYLASE, MITOCHONDRIAL"/>
    <property type="match status" value="1"/>
</dbReference>
<reference evidence="3 4" key="1">
    <citation type="submission" date="2019-12" db="EMBL/GenBank/DDBJ databases">
        <title>Whole genome shotgun sequence of Streptomyces caniferus NBRC 15389.</title>
        <authorList>
            <person name="Ichikawa N."/>
            <person name="Kimura A."/>
            <person name="Kitahashi Y."/>
            <person name="Komaki H."/>
            <person name="Tamura T."/>
        </authorList>
    </citation>
    <scope>NUCLEOTIDE SEQUENCE [LARGE SCALE GENOMIC DNA]</scope>
    <source>
        <strain evidence="3 4">NBRC 15389</strain>
    </source>
</reference>
<accession>A0A640SEA4</accession>
<evidence type="ECO:0000313" key="3">
    <source>
        <dbReference type="EMBL" id="GFE09599.1"/>
    </source>
</evidence>
<dbReference type="Proteomes" id="UP000435837">
    <property type="component" value="Unassembled WGS sequence"/>
</dbReference>
<evidence type="ECO:0000313" key="4">
    <source>
        <dbReference type="Proteomes" id="UP000435837"/>
    </source>
</evidence>
<feature type="region of interest" description="Disordered" evidence="1">
    <location>
        <begin position="249"/>
        <end position="328"/>
    </location>
</feature>
<dbReference type="Pfam" id="PF08241">
    <property type="entry name" value="Methyltransf_11"/>
    <property type="match status" value="1"/>
</dbReference>
<dbReference type="Gene3D" id="3.40.50.150">
    <property type="entry name" value="Vaccinia Virus protein VP39"/>
    <property type="match status" value="1"/>
</dbReference>
<dbReference type="PANTHER" id="PTHR43591">
    <property type="entry name" value="METHYLTRANSFERASE"/>
    <property type="match status" value="1"/>
</dbReference>
<sequence>MLTVDFSRFPLAPGDRVLDLGCGAGRHAFECYRRGAQVVALDQNGEEIREVAKWFAAMEEAGEAPAGASATAMEGDALNLPFPDDSFDVVIISEVMEHIPDDKGVLAEMVRVLRPGGRIAVTVPRYGPEKVCWTLSDAYHEVEGGHIRIYRGDELLGKMREAGLEPYGTHHAHGLHSPYWWLKCAFGVDNDKALPVQAYHKLLVWDIMKKPLATRLAERALNPVIGKSFVVYATKPHLPGAAVAEAAVTEPAATEASEPAEAATPAAEAAKPAAESPAPARKPARGAKSGTVSGTKAPATSASRTSAAKSTAKPAAKSAAKNSAGAAK</sequence>
<dbReference type="OrthoDB" id="9810247at2"/>
<protein>
    <recommendedName>
        <fullName evidence="2">Methyltransferase type 11 domain-containing protein</fullName>
    </recommendedName>
</protein>
<dbReference type="SUPFAM" id="SSF53335">
    <property type="entry name" value="S-adenosyl-L-methionine-dependent methyltransferases"/>
    <property type="match status" value="1"/>
</dbReference>
<dbReference type="GO" id="GO:0008757">
    <property type="term" value="F:S-adenosylmethionine-dependent methyltransferase activity"/>
    <property type="evidence" value="ECO:0007669"/>
    <property type="project" value="InterPro"/>
</dbReference>
<dbReference type="EMBL" id="BLIN01000005">
    <property type="protein sequence ID" value="GFE09599.1"/>
    <property type="molecule type" value="Genomic_DNA"/>
</dbReference>
<feature type="compositionally biased region" description="Low complexity" evidence="1">
    <location>
        <begin position="295"/>
        <end position="328"/>
    </location>
</feature>
<proteinExistence type="predicted"/>
<dbReference type="InterPro" id="IPR013216">
    <property type="entry name" value="Methyltransf_11"/>
</dbReference>
<name>A0A640SEA4_9ACTN</name>
<dbReference type="InterPro" id="IPR029063">
    <property type="entry name" value="SAM-dependent_MTases_sf"/>
</dbReference>
<dbReference type="CDD" id="cd02440">
    <property type="entry name" value="AdoMet_MTases"/>
    <property type="match status" value="1"/>
</dbReference>
<evidence type="ECO:0000259" key="2">
    <source>
        <dbReference type="Pfam" id="PF08241"/>
    </source>
</evidence>
<feature type="domain" description="Methyltransferase type 11" evidence="2">
    <location>
        <begin position="18"/>
        <end position="120"/>
    </location>
</feature>
<gene>
    <name evidence="3" type="ORF">Scani_58670</name>
</gene>
<comment type="caution">
    <text evidence="3">The sequence shown here is derived from an EMBL/GenBank/DDBJ whole genome shotgun (WGS) entry which is preliminary data.</text>
</comment>
<evidence type="ECO:0000256" key="1">
    <source>
        <dbReference type="SAM" id="MobiDB-lite"/>
    </source>
</evidence>
<organism evidence="3 4">
    <name type="scientific">Streptomyces caniferus</name>
    <dbReference type="NCBI Taxonomy" id="285557"/>
    <lineage>
        <taxon>Bacteria</taxon>
        <taxon>Bacillati</taxon>
        <taxon>Actinomycetota</taxon>
        <taxon>Actinomycetes</taxon>
        <taxon>Kitasatosporales</taxon>
        <taxon>Streptomycetaceae</taxon>
        <taxon>Streptomyces</taxon>
    </lineage>
</organism>
<dbReference type="AlphaFoldDB" id="A0A640SEA4"/>
<feature type="compositionally biased region" description="Low complexity" evidence="1">
    <location>
        <begin position="249"/>
        <end position="281"/>
    </location>
</feature>